<dbReference type="InterPro" id="IPR032623">
    <property type="entry name" value="FecR_N"/>
</dbReference>
<dbReference type="AlphaFoldDB" id="A0A239GTL0"/>
<dbReference type="OrthoDB" id="7346218at2"/>
<accession>A0A239GTL0</accession>
<organism evidence="4 5">
    <name type="scientific">Edaphosphingomonas laterariae</name>
    <dbReference type="NCBI Taxonomy" id="861865"/>
    <lineage>
        <taxon>Bacteria</taxon>
        <taxon>Pseudomonadati</taxon>
        <taxon>Pseudomonadota</taxon>
        <taxon>Alphaproteobacteria</taxon>
        <taxon>Sphingomonadales</taxon>
        <taxon>Rhizorhabdaceae</taxon>
        <taxon>Edaphosphingomonas</taxon>
    </lineage>
</organism>
<feature type="domain" description="FecR protein" evidence="2">
    <location>
        <begin position="116"/>
        <end position="205"/>
    </location>
</feature>
<dbReference type="Pfam" id="PF04773">
    <property type="entry name" value="FecR"/>
    <property type="match status" value="1"/>
</dbReference>
<proteinExistence type="predicted"/>
<keyword evidence="5" id="KW-1185">Reference proteome</keyword>
<evidence type="ECO:0000313" key="5">
    <source>
        <dbReference type="Proteomes" id="UP000198281"/>
    </source>
</evidence>
<dbReference type="Proteomes" id="UP000198281">
    <property type="component" value="Unassembled WGS sequence"/>
</dbReference>
<protein>
    <submittedName>
        <fullName evidence="4">FecR family protein</fullName>
    </submittedName>
</protein>
<feature type="domain" description="FecR N-terminal" evidence="3">
    <location>
        <begin position="9"/>
        <end position="49"/>
    </location>
</feature>
<dbReference type="Gene3D" id="2.60.120.1440">
    <property type="match status" value="1"/>
</dbReference>
<dbReference type="RefSeq" id="WP_089220044.1">
    <property type="nucleotide sequence ID" value="NZ_FZOS01000013.1"/>
</dbReference>
<dbReference type="Pfam" id="PF16220">
    <property type="entry name" value="DUF4880"/>
    <property type="match status" value="1"/>
</dbReference>
<dbReference type="InterPro" id="IPR012373">
    <property type="entry name" value="Ferrdict_sens_TM"/>
</dbReference>
<evidence type="ECO:0000313" key="4">
    <source>
        <dbReference type="EMBL" id="SNS72470.1"/>
    </source>
</evidence>
<dbReference type="PANTHER" id="PTHR30273:SF2">
    <property type="entry name" value="PROTEIN FECR"/>
    <property type="match status" value="1"/>
</dbReference>
<gene>
    <name evidence="4" type="ORF">SAMN06295912_11395</name>
</gene>
<feature type="transmembrane region" description="Helical" evidence="1">
    <location>
        <begin position="86"/>
        <end position="107"/>
    </location>
</feature>
<dbReference type="EMBL" id="FZOS01000013">
    <property type="protein sequence ID" value="SNS72470.1"/>
    <property type="molecule type" value="Genomic_DNA"/>
</dbReference>
<keyword evidence="1" id="KW-0472">Membrane</keyword>
<evidence type="ECO:0000259" key="2">
    <source>
        <dbReference type="Pfam" id="PF04773"/>
    </source>
</evidence>
<reference evidence="5" key="1">
    <citation type="submission" date="2017-06" db="EMBL/GenBank/DDBJ databases">
        <authorList>
            <person name="Varghese N."/>
            <person name="Submissions S."/>
        </authorList>
    </citation>
    <scope>NUCLEOTIDE SEQUENCE [LARGE SCALE GENOMIC DNA]</scope>
    <source>
        <strain evidence="5">LNB2</strain>
    </source>
</reference>
<evidence type="ECO:0000259" key="3">
    <source>
        <dbReference type="Pfam" id="PF16220"/>
    </source>
</evidence>
<dbReference type="GO" id="GO:0016989">
    <property type="term" value="F:sigma factor antagonist activity"/>
    <property type="evidence" value="ECO:0007669"/>
    <property type="project" value="TreeGrafter"/>
</dbReference>
<name>A0A239GTL0_9SPHN</name>
<dbReference type="PIRSF" id="PIRSF018266">
    <property type="entry name" value="FecR"/>
    <property type="match status" value="1"/>
</dbReference>
<sequence length="321" mass="34674">MMDDMQIRDAAIDWLVRQRDPAFDEWEAFGDWLAEDPTRAAIYQELAALDADIGDWFAVAPSPVSAPDPVSGTVRIAPSSLSRRRFGGWLGGAVAASLVAMTGYAVLQSRPDPYSIETAAGERRSVRLADGSSIDLNGATRLILDRRDARVATLDRGEALFTVVHDDDRPFIVHAAGAELRDVGTIFNVVRDGGRLSVAVAEGEVIYNPGAENVSLPAGRTLMVRDGDAVVRRRAADPAAMVAWRQNRLVYDGAPIGDVAADLHRNLGLAITAAPDVAARPFRGAIALERNDDRFLARLGPLLDVTVERGQQGWVLTARDK</sequence>
<keyword evidence="1" id="KW-1133">Transmembrane helix</keyword>
<keyword evidence="1" id="KW-0812">Transmembrane</keyword>
<evidence type="ECO:0000256" key="1">
    <source>
        <dbReference type="SAM" id="Phobius"/>
    </source>
</evidence>
<dbReference type="PANTHER" id="PTHR30273">
    <property type="entry name" value="PERIPLASMIC SIGNAL SENSOR AND SIGMA FACTOR ACTIVATOR FECR-RELATED"/>
    <property type="match status" value="1"/>
</dbReference>
<dbReference type="InterPro" id="IPR006860">
    <property type="entry name" value="FecR"/>
</dbReference>